<sequence length="57" mass="6656">MNITKVRYISIHSHKYLSNLISQIANRLIEITLVKVACIHRCNGKWIERPEVVNLLL</sequence>
<comment type="caution">
    <text evidence="1">The sequence shown here is derived from an EMBL/GenBank/DDBJ whole genome shotgun (WGS) entry which is preliminary data.</text>
</comment>
<organism evidence="1">
    <name type="scientific">termite gut metagenome</name>
    <dbReference type="NCBI Taxonomy" id="433724"/>
    <lineage>
        <taxon>unclassified sequences</taxon>
        <taxon>metagenomes</taxon>
        <taxon>organismal metagenomes</taxon>
    </lineage>
</organism>
<name>A0A5J4RTA1_9ZZZZ</name>
<evidence type="ECO:0000313" key="1">
    <source>
        <dbReference type="EMBL" id="KAA6337206.1"/>
    </source>
</evidence>
<accession>A0A5J4RTA1</accession>
<proteinExistence type="predicted"/>
<reference evidence="1" key="1">
    <citation type="submission" date="2019-03" db="EMBL/GenBank/DDBJ databases">
        <title>Single cell metagenomics reveals metabolic interactions within the superorganism composed of flagellate Streblomastix strix and complex community of Bacteroidetes bacteria on its surface.</title>
        <authorList>
            <person name="Treitli S.C."/>
            <person name="Kolisko M."/>
            <person name="Husnik F."/>
            <person name="Keeling P."/>
            <person name="Hampl V."/>
        </authorList>
    </citation>
    <scope>NUCLEOTIDE SEQUENCE</scope>
    <source>
        <strain evidence="1">STM</strain>
    </source>
</reference>
<dbReference type="EMBL" id="SNRY01000720">
    <property type="protein sequence ID" value="KAA6337206.1"/>
    <property type="molecule type" value="Genomic_DNA"/>
</dbReference>
<gene>
    <name evidence="1" type="ORF">EZS27_014684</name>
</gene>
<dbReference type="AlphaFoldDB" id="A0A5J4RTA1"/>
<protein>
    <submittedName>
        <fullName evidence="1">Uncharacterized protein</fullName>
    </submittedName>
</protein>